<evidence type="ECO:0000256" key="5">
    <source>
        <dbReference type="ARBA" id="ARBA00007947"/>
    </source>
</evidence>
<keyword evidence="9 20" id="KW-0479">Metal-binding</keyword>
<comment type="catalytic activity">
    <reaction evidence="18 20">
        <text>N-acetyl-alpha-D-glucosamine 1-phosphate + UTP + H(+) = UDP-N-acetyl-alpha-D-glucosamine + diphosphate</text>
        <dbReference type="Rhea" id="RHEA:13509"/>
        <dbReference type="ChEBI" id="CHEBI:15378"/>
        <dbReference type="ChEBI" id="CHEBI:33019"/>
        <dbReference type="ChEBI" id="CHEBI:46398"/>
        <dbReference type="ChEBI" id="CHEBI:57705"/>
        <dbReference type="ChEBI" id="CHEBI:57776"/>
        <dbReference type="EC" id="2.7.7.23"/>
    </reaction>
</comment>
<keyword evidence="13 20" id="KW-0573">Peptidoglycan synthesis</keyword>
<keyword evidence="7 20" id="KW-0808">Transferase</keyword>
<dbReference type="STRING" id="767817.Desgi_0122"/>
<evidence type="ECO:0000313" key="23">
    <source>
        <dbReference type="EMBL" id="AGK99736.1"/>
    </source>
</evidence>
<evidence type="ECO:0000256" key="6">
    <source>
        <dbReference type="ARBA" id="ARBA00022490"/>
    </source>
</evidence>
<name>R4KDG4_9FIRM</name>
<feature type="binding site" evidence="20">
    <location>
        <begin position="77"/>
        <end position="78"/>
    </location>
    <ligand>
        <name>UDP-N-acetyl-alpha-D-glucosamine</name>
        <dbReference type="ChEBI" id="CHEBI:57705"/>
    </ligand>
</feature>
<comment type="subunit">
    <text evidence="20">Homotrimer.</text>
</comment>
<feature type="binding site" evidence="20">
    <location>
        <position position="439"/>
    </location>
    <ligand>
        <name>acetyl-CoA</name>
        <dbReference type="ChEBI" id="CHEBI:57288"/>
    </ligand>
</feature>
<dbReference type="InterPro" id="IPR029044">
    <property type="entry name" value="Nucleotide-diphossugar_trans"/>
</dbReference>
<evidence type="ECO:0000256" key="20">
    <source>
        <dbReference type="HAMAP-Rule" id="MF_01631"/>
    </source>
</evidence>
<evidence type="ECO:0000256" key="1">
    <source>
        <dbReference type="ARBA" id="ARBA00004496"/>
    </source>
</evidence>
<comment type="caution">
    <text evidence="20">Lacks conserved residue(s) required for the propagation of feature annotation.</text>
</comment>
<keyword evidence="15 20" id="KW-0012">Acyltransferase</keyword>
<protein>
    <recommendedName>
        <fullName evidence="20">Bifunctional protein GlmU</fullName>
    </recommendedName>
    <domain>
        <recommendedName>
            <fullName evidence="20">UDP-N-acetylglucosamine pyrophosphorylase</fullName>
            <ecNumber evidence="20">2.7.7.23</ecNumber>
        </recommendedName>
        <alternativeName>
            <fullName evidence="20">N-acetylglucosamine-1-phosphate uridyltransferase</fullName>
        </alternativeName>
    </domain>
    <domain>
        <recommendedName>
            <fullName evidence="20">Glucosamine-1-phosphate N-acetyltransferase</fullName>
            <ecNumber evidence="20">2.3.1.157</ecNumber>
        </recommendedName>
    </domain>
</protein>
<dbReference type="GO" id="GO:0009252">
    <property type="term" value="P:peptidoglycan biosynthetic process"/>
    <property type="evidence" value="ECO:0007669"/>
    <property type="project" value="UniProtKB-UniRule"/>
</dbReference>
<dbReference type="GO" id="GO:0008360">
    <property type="term" value="P:regulation of cell shape"/>
    <property type="evidence" value="ECO:0007669"/>
    <property type="project" value="UniProtKB-KW"/>
</dbReference>
<dbReference type="HAMAP" id="MF_01631">
    <property type="entry name" value="GlmU"/>
    <property type="match status" value="1"/>
</dbReference>
<dbReference type="InterPro" id="IPR050065">
    <property type="entry name" value="GlmU-like"/>
</dbReference>
<comment type="cofactor">
    <cofactor evidence="20">
        <name>Mg(2+)</name>
        <dbReference type="ChEBI" id="CHEBI:18420"/>
    </cofactor>
    <text evidence="20">Binds 1 Mg(2+) ion per subunit.</text>
</comment>
<dbReference type="EMBL" id="CP003273">
    <property type="protein sequence ID" value="AGK99736.1"/>
    <property type="molecule type" value="Genomic_DNA"/>
</dbReference>
<feature type="domain" description="Mannose-1-phosphate guanyltransferase C-terminal" evidence="22">
    <location>
        <begin position="260"/>
        <end position="345"/>
    </location>
</feature>
<keyword evidence="11 20" id="KW-0460">Magnesium</keyword>
<evidence type="ECO:0000256" key="13">
    <source>
        <dbReference type="ARBA" id="ARBA00022984"/>
    </source>
</evidence>
<feature type="binding site" evidence="20">
    <location>
        <position position="22"/>
    </location>
    <ligand>
        <name>UDP-N-acetyl-alpha-D-glucosamine</name>
        <dbReference type="ChEBI" id="CHEBI:57705"/>
    </ligand>
</feature>
<reference evidence="23 24" key="1">
    <citation type="submission" date="2012-01" db="EMBL/GenBank/DDBJ databases">
        <title>Complete sequence of Desulfotomaculum gibsoniae DSM 7213.</title>
        <authorList>
            <consortium name="US DOE Joint Genome Institute"/>
            <person name="Lucas S."/>
            <person name="Han J."/>
            <person name="Lapidus A."/>
            <person name="Cheng J.-F."/>
            <person name="Goodwin L."/>
            <person name="Pitluck S."/>
            <person name="Peters L."/>
            <person name="Ovchinnikova G."/>
            <person name="Teshima H."/>
            <person name="Detter J.C."/>
            <person name="Han C."/>
            <person name="Tapia R."/>
            <person name="Land M."/>
            <person name="Hauser L."/>
            <person name="Kyrpides N."/>
            <person name="Ivanova N."/>
            <person name="Pagani I."/>
            <person name="Parshina S."/>
            <person name="Plugge C."/>
            <person name="Muyzer G."/>
            <person name="Kuever J."/>
            <person name="Ivanova A."/>
            <person name="Nazina T."/>
            <person name="Klenk H.-P."/>
            <person name="Brambilla E."/>
            <person name="Spring S."/>
            <person name="Stams A.F."/>
            <person name="Woyke T."/>
        </authorList>
    </citation>
    <scope>NUCLEOTIDE SEQUENCE [LARGE SCALE GENOMIC DNA]</scope>
    <source>
        <strain evidence="23 24">DSM 7213</strain>
    </source>
</reference>
<dbReference type="UniPathway" id="UPA00973"/>
<comment type="similarity">
    <text evidence="5 20">In the N-terminal section; belongs to the N-acetylglucosamine-1-phosphate uridyltransferase family.</text>
</comment>
<evidence type="ECO:0000256" key="11">
    <source>
        <dbReference type="ARBA" id="ARBA00022842"/>
    </source>
</evidence>
<feature type="binding site" evidence="20">
    <location>
        <position position="422"/>
    </location>
    <ligand>
        <name>acetyl-CoA</name>
        <dbReference type="ChEBI" id="CHEBI:57288"/>
    </ligand>
</feature>
<dbReference type="GO" id="GO:0006048">
    <property type="term" value="P:UDP-N-acetylglucosamine biosynthetic process"/>
    <property type="evidence" value="ECO:0007669"/>
    <property type="project" value="UniProtKB-UniPathway"/>
</dbReference>
<comment type="subcellular location">
    <subcellularLocation>
        <location evidence="1 20">Cytoplasm</location>
    </subcellularLocation>
</comment>
<dbReference type="Pfam" id="PF00132">
    <property type="entry name" value="Hexapep"/>
    <property type="match status" value="1"/>
</dbReference>
<dbReference type="eggNOG" id="COG1207">
    <property type="taxonomic scope" value="Bacteria"/>
</dbReference>
<evidence type="ECO:0000256" key="12">
    <source>
        <dbReference type="ARBA" id="ARBA00022960"/>
    </source>
</evidence>
<feature type="region of interest" description="N-acetyltransferase" evidence="20">
    <location>
        <begin position="251"/>
        <end position="459"/>
    </location>
</feature>
<dbReference type="InterPro" id="IPR038009">
    <property type="entry name" value="GlmU_C_LbH"/>
</dbReference>
<keyword evidence="6 20" id="KW-0963">Cytoplasm</keyword>
<keyword evidence="12 20" id="KW-0133">Cell shape</keyword>
<feature type="domain" description="Nucleotidyl transferase" evidence="21">
    <location>
        <begin position="5"/>
        <end position="216"/>
    </location>
</feature>
<dbReference type="HOGENOM" id="CLU_029499_15_2_9"/>
<feature type="binding site" evidence="20">
    <location>
        <position position="139"/>
    </location>
    <ligand>
        <name>UDP-N-acetyl-alpha-D-glucosamine</name>
        <dbReference type="ChEBI" id="CHEBI:57705"/>
    </ligand>
</feature>
<feature type="binding site" evidence="20">
    <location>
        <begin position="385"/>
        <end position="386"/>
    </location>
    <ligand>
        <name>acetyl-CoA</name>
        <dbReference type="ChEBI" id="CHEBI:57288"/>
    </ligand>
</feature>
<keyword evidence="14 20" id="KW-0511">Multifunctional enzyme</keyword>
<dbReference type="InterPro" id="IPR005835">
    <property type="entry name" value="NTP_transferase_dom"/>
</dbReference>
<organism evidence="23 24">
    <name type="scientific">Desulfoscipio gibsoniae DSM 7213</name>
    <dbReference type="NCBI Taxonomy" id="767817"/>
    <lineage>
        <taxon>Bacteria</taxon>
        <taxon>Bacillati</taxon>
        <taxon>Bacillota</taxon>
        <taxon>Clostridia</taxon>
        <taxon>Eubacteriales</taxon>
        <taxon>Desulfallaceae</taxon>
        <taxon>Desulfoscipio</taxon>
    </lineage>
</organism>
<dbReference type="EC" id="2.3.1.157" evidence="20"/>
<evidence type="ECO:0000256" key="7">
    <source>
        <dbReference type="ARBA" id="ARBA00022679"/>
    </source>
</evidence>
<dbReference type="OrthoDB" id="9775031at2"/>
<dbReference type="GO" id="GO:0016020">
    <property type="term" value="C:membrane"/>
    <property type="evidence" value="ECO:0007669"/>
    <property type="project" value="GOC"/>
</dbReference>
<keyword evidence="24" id="KW-1185">Reference proteome</keyword>
<comment type="similarity">
    <text evidence="4 20">In the C-terminal section; belongs to the transferase hexapeptide repeat family.</text>
</comment>
<dbReference type="InterPro" id="IPR011004">
    <property type="entry name" value="Trimer_LpxA-like_sf"/>
</dbReference>
<feature type="binding site" evidence="20">
    <location>
        <position position="332"/>
    </location>
    <ligand>
        <name>UDP-N-acetyl-alpha-D-glucosamine</name>
        <dbReference type="ChEBI" id="CHEBI:57705"/>
    </ligand>
</feature>
<accession>R4KDG4</accession>
<feature type="binding site" evidence="20">
    <location>
        <position position="376"/>
    </location>
    <ligand>
        <name>UDP-N-acetyl-alpha-D-glucosamine</name>
        <dbReference type="ChEBI" id="CHEBI:57705"/>
    </ligand>
</feature>
<proteinExistence type="inferred from homology"/>
<feature type="binding site" evidence="20">
    <location>
        <position position="379"/>
    </location>
    <ligand>
        <name>acetyl-CoA</name>
        <dbReference type="ChEBI" id="CHEBI:57288"/>
    </ligand>
</feature>
<dbReference type="Gene3D" id="2.160.10.10">
    <property type="entry name" value="Hexapeptide repeat proteins"/>
    <property type="match status" value="1"/>
</dbReference>
<comment type="pathway">
    <text evidence="20">Bacterial outer membrane biogenesis; LPS lipid A biosynthesis.</text>
</comment>
<dbReference type="GO" id="GO:0003977">
    <property type="term" value="F:UDP-N-acetylglucosamine diphosphorylase activity"/>
    <property type="evidence" value="ECO:0007669"/>
    <property type="project" value="UniProtKB-UniRule"/>
</dbReference>
<feature type="binding site" evidence="20">
    <location>
        <position position="404"/>
    </location>
    <ligand>
        <name>acetyl-CoA</name>
        <dbReference type="ChEBI" id="CHEBI:57288"/>
    </ligand>
</feature>
<dbReference type="GO" id="GO:0071555">
    <property type="term" value="P:cell wall organization"/>
    <property type="evidence" value="ECO:0007669"/>
    <property type="project" value="UniProtKB-KW"/>
</dbReference>
<evidence type="ECO:0000259" key="22">
    <source>
        <dbReference type="Pfam" id="PF25087"/>
    </source>
</evidence>
<evidence type="ECO:0000256" key="15">
    <source>
        <dbReference type="ARBA" id="ARBA00023315"/>
    </source>
</evidence>
<keyword evidence="8 20" id="KW-0548">Nucleotidyltransferase</keyword>
<feature type="binding site" evidence="20">
    <location>
        <position position="227"/>
    </location>
    <ligand>
        <name>Mg(2+)</name>
        <dbReference type="ChEBI" id="CHEBI:18420"/>
    </ligand>
</feature>
<dbReference type="GO" id="GO:0009245">
    <property type="term" value="P:lipid A biosynthetic process"/>
    <property type="evidence" value="ECO:0007669"/>
    <property type="project" value="UniProtKB-UniRule"/>
</dbReference>
<evidence type="ECO:0000259" key="21">
    <source>
        <dbReference type="Pfam" id="PF00483"/>
    </source>
</evidence>
<evidence type="ECO:0000256" key="8">
    <source>
        <dbReference type="ARBA" id="ARBA00022695"/>
    </source>
</evidence>
<dbReference type="AlphaFoldDB" id="R4KDG4"/>
<feature type="binding site" evidence="20">
    <location>
        <position position="154"/>
    </location>
    <ligand>
        <name>UDP-N-acetyl-alpha-D-glucosamine</name>
        <dbReference type="ChEBI" id="CHEBI:57705"/>
    </ligand>
</feature>
<dbReference type="InterPro" id="IPR056729">
    <property type="entry name" value="GMPPB_C"/>
</dbReference>
<sequence length="459" mass="48824">MRLAAVILAAGKGTRMKSGLPKVLHQVCGRAMVEHVLLAVQKVGVQKTVLVVGHQGELVAEMVGDQVETAYQAEQLGTAHALLQCRDALKDFNGDILVVCGDTPLLRHQTLSQLYTEHSRSGFAATVLTADLSDPAGYGRIIRSTTGGILKIVEQKDATPAELLVSEINTGVYCFKADGLFEALSEIRSDNAQGEYYLTDIIEYYISRGDSVGAVFAGDAAEIIGVNDRCQLAVVEKVLRRRILDKLMMSGVTIMDPASIFIDDTVHIGPDSIIYPFTFIEGKSKIGENCTIGPSSRLVNVSLGSRVNVQNSVITESRVGDGCNIGPFAYIRPGCVLEKDVKVGDFVELKNSHLGEGSKVPHLSYVGDAEVGRGSNIGAGTITCNYDGEKKSSTKIGAYAFIGSNTNLVAPVVVGDGAITGAGSTITKDVPPGALGVARDKQKNIEGWAQKRKKLSGKK</sequence>
<feature type="active site" description="Proton acceptor" evidence="20">
    <location>
        <position position="362"/>
    </location>
</feature>
<evidence type="ECO:0000256" key="3">
    <source>
        <dbReference type="ARBA" id="ARBA00005208"/>
    </source>
</evidence>
<dbReference type="GO" id="GO:0005737">
    <property type="term" value="C:cytoplasm"/>
    <property type="evidence" value="ECO:0007669"/>
    <property type="project" value="UniProtKB-SubCell"/>
</dbReference>
<dbReference type="CDD" id="cd02540">
    <property type="entry name" value="GT2_GlmU_N_bac"/>
    <property type="match status" value="1"/>
</dbReference>
<dbReference type="SUPFAM" id="SSF51161">
    <property type="entry name" value="Trimeric LpxA-like enzymes"/>
    <property type="match status" value="1"/>
</dbReference>
<feature type="binding site" evidence="20">
    <location>
        <position position="350"/>
    </location>
    <ligand>
        <name>UDP-N-acetyl-alpha-D-glucosamine</name>
        <dbReference type="ChEBI" id="CHEBI:57705"/>
    </ligand>
</feature>
<feature type="binding site" evidence="20">
    <location>
        <begin position="8"/>
        <end position="11"/>
    </location>
    <ligand>
        <name>UDP-N-acetyl-alpha-D-glucosamine</name>
        <dbReference type="ChEBI" id="CHEBI:57705"/>
    </ligand>
</feature>
<dbReference type="PANTHER" id="PTHR43584">
    <property type="entry name" value="NUCLEOTIDYL TRANSFERASE"/>
    <property type="match status" value="1"/>
</dbReference>
<feature type="region of interest" description="Linker" evidence="20">
    <location>
        <begin position="230"/>
        <end position="250"/>
    </location>
</feature>
<feature type="region of interest" description="Pyrophosphorylase" evidence="20">
    <location>
        <begin position="1"/>
        <end position="229"/>
    </location>
</feature>
<feature type="binding site" evidence="20">
    <location>
        <position position="169"/>
    </location>
    <ligand>
        <name>UDP-N-acetyl-alpha-D-glucosamine</name>
        <dbReference type="ChEBI" id="CHEBI:57705"/>
    </ligand>
</feature>
<evidence type="ECO:0000313" key="24">
    <source>
        <dbReference type="Proteomes" id="UP000013520"/>
    </source>
</evidence>
<feature type="binding site" evidence="20">
    <location>
        <position position="72"/>
    </location>
    <ligand>
        <name>UDP-N-acetyl-alpha-D-glucosamine</name>
        <dbReference type="ChEBI" id="CHEBI:57705"/>
    </ligand>
</feature>
<evidence type="ECO:0000256" key="4">
    <source>
        <dbReference type="ARBA" id="ARBA00007707"/>
    </source>
</evidence>
<feature type="binding site" evidence="20">
    <location>
        <position position="102"/>
    </location>
    <ligand>
        <name>Mg(2+)</name>
        <dbReference type="ChEBI" id="CHEBI:18420"/>
    </ligand>
</feature>
<dbReference type="GO" id="GO:0000287">
    <property type="term" value="F:magnesium ion binding"/>
    <property type="evidence" value="ECO:0007669"/>
    <property type="project" value="UniProtKB-UniRule"/>
</dbReference>
<keyword evidence="10 20" id="KW-0677">Repeat</keyword>
<dbReference type="Gene3D" id="3.90.550.10">
    <property type="entry name" value="Spore Coat Polysaccharide Biosynthesis Protein SpsA, Chain A"/>
    <property type="match status" value="1"/>
</dbReference>
<evidence type="ECO:0000256" key="14">
    <source>
        <dbReference type="ARBA" id="ARBA00023268"/>
    </source>
</evidence>
<dbReference type="InterPro" id="IPR001451">
    <property type="entry name" value="Hexapep"/>
</dbReference>
<dbReference type="NCBIfam" id="TIGR01173">
    <property type="entry name" value="glmU"/>
    <property type="match status" value="1"/>
</dbReference>
<dbReference type="PANTHER" id="PTHR43584:SF3">
    <property type="entry name" value="BIFUNCTIONAL PROTEIN GLMU"/>
    <property type="match status" value="1"/>
</dbReference>
<dbReference type="KEGG" id="dgi:Desgi_0122"/>
<feature type="binding site" evidence="20">
    <location>
        <position position="227"/>
    </location>
    <ligand>
        <name>UDP-N-acetyl-alpha-D-glucosamine</name>
        <dbReference type="ChEBI" id="CHEBI:57705"/>
    </ligand>
</feature>
<dbReference type="Pfam" id="PF25087">
    <property type="entry name" value="GMPPB_C"/>
    <property type="match status" value="1"/>
</dbReference>
<dbReference type="Proteomes" id="UP000013520">
    <property type="component" value="Chromosome"/>
</dbReference>
<evidence type="ECO:0000256" key="19">
    <source>
        <dbReference type="ARBA" id="ARBA00049628"/>
    </source>
</evidence>
<gene>
    <name evidence="20" type="primary">glmU</name>
    <name evidence="23" type="ORF">Desgi_0122</name>
</gene>
<dbReference type="GO" id="GO:0019134">
    <property type="term" value="F:glucosamine-1-phosphate N-acetyltransferase activity"/>
    <property type="evidence" value="ECO:0007669"/>
    <property type="project" value="UniProtKB-UniRule"/>
</dbReference>
<dbReference type="GO" id="GO:0000902">
    <property type="term" value="P:cell morphogenesis"/>
    <property type="evidence" value="ECO:0007669"/>
    <property type="project" value="UniProtKB-UniRule"/>
</dbReference>
<evidence type="ECO:0000256" key="18">
    <source>
        <dbReference type="ARBA" id="ARBA00048493"/>
    </source>
</evidence>
<dbReference type="UniPathway" id="UPA00113">
    <property type="reaction ID" value="UER00532"/>
</dbReference>
<comment type="pathway">
    <text evidence="2 20">Nucleotide-sugar biosynthesis; UDP-N-acetyl-alpha-D-glucosamine biosynthesis; N-acetyl-alpha-D-glucosamine 1-phosphate from alpha-D-glucosamine 6-phosphate (route II): step 2/2.</text>
</comment>
<dbReference type="Pfam" id="PF00483">
    <property type="entry name" value="NTP_transferase"/>
    <property type="match status" value="1"/>
</dbReference>
<evidence type="ECO:0000256" key="16">
    <source>
        <dbReference type="ARBA" id="ARBA00023316"/>
    </source>
</evidence>
<evidence type="ECO:0000256" key="9">
    <source>
        <dbReference type="ARBA" id="ARBA00022723"/>
    </source>
</evidence>
<comment type="function">
    <text evidence="19 20">Catalyzes the last two sequential reactions in the de novo biosynthetic pathway for UDP-N-acetylglucosamine (UDP-GlcNAc). The C-terminal domain catalyzes the transfer of acetyl group from acetyl coenzyme A to glucosamine-1-phosphate (GlcN-1-P) to produce N-acetylglucosamine-1-phosphate (GlcNAc-1-P), which is converted into UDP-GlcNAc by the transfer of uridine 5-monophosphate (from uridine 5-triphosphate), a reaction catalyzed by the N-terminal domain.</text>
</comment>
<dbReference type="RefSeq" id="WP_006523195.1">
    <property type="nucleotide sequence ID" value="NC_021184.1"/>
</dbReference>
<keyword evidence="16 20" id="KW-0961">Cell wall biogenesis/degradation</keyword>
<dbReference type="CDD" id="cd03353">
    <property type="entry name" value="LbH_GlmU_C"/>
    <property type="match status" value="1"/>
</dbReference>
<dbReference type="NCBIfam" id="NF010934">
    <property type="entry name" value="PRK14354.1"/>
    <property type="match status" value="1"/>
</dbReference>
<dbReference type="InterPro" id="IPR005882">
    <property type="entry name" value="Bifunctional_GlmU"/>
</dbReference>
<evidence type="ECO:0000256" key="17">
    <source>
        <dbReference type="ARBA" id="ARBA00048247"/>
    </source>
</evidence>
<evidence type="ECO:0000256" key="2">
    <source>
        <dbReference type="ARBA" id="ARBA00005166"/>
    </source>
</evidence>
<dbReference type="EC" id="2.7.7.23" evidence="20"/>
<dbReference type="SUPFAM" id="SSF53448">
    <property type="entry name" value="Nucleotide-diphospho-sugar transferases"/>
    <property type="match status" value="1"/>
</dbReference>
<evidence type="ECO:0000256" key="10">
    <source>
        <dbReference type="ARBA" id="ARBA00022737"/>
    </source>
</evidence>
<comment type="catalytic activity">
    <reaction evidence="17 20">
        <text>alpha-D-glucosamine 1-phosphate + acetyl-CoA = N-acetyl-alpha-D-glucosamine 1-phosphate + CoA + H(+)</text>
        <dbReference type="Rhea" id="RHEA:13725"/>
        <dbReference type="ChEBI" id="CHEBI:15378"/>
        <dbReference type="ChEBI" id="CHEBI:57287"/>
        <dbReference type="ChEBI" id="CHEBI:57288"/>
        <dbReference type="ChEBI" id="CHEBI:57776"/>
        <dbReference type="ChEBI" id="CHEBI:58516"/>
        <dbReference type="EC" id="2.3.1.157"/>
    </reaction>
</comment>
<comment type="pathway">
    <text evidence="3 20">Nucleotide-sugar biosynthesis; UDP-N-acetyl-alpha-D-glucosamine biosynthesis; UDP-N-acetyl-alpha-D-glucosamine from N-acetyl-alpha-D-glucosamine 1-phosphate: step 1/1.</text>
</comment>
<feature type="binding site" evidence="20">
    <location>
        <position position="365"/>
    </location>
    <ligand>
        <name>UDP-N-acetyl-alpha-D-glucosamine</name>
        <dbReference type="ChEBI" id="CHEBI:57705"/>
    </ligand>
</feature>